<dbReference type="Pfam" id="PF18545">
    <property type="entry name" value="HalOD1"/>
    <property type="match status" value="1"/>
</dbReference>
<dbReference type="OrthoDB" id="271604at2157"/>
<protein>
    <recommendedName>
        <fullName evidence="1">Halobacterial output domain-containing protein</fullName>
    </recommendedName>
</protein>
<evidence type="ECO:0000259" key="1">
    <source>
        <dbReference type="Pfam" id="PF18545"/>
    </source>
</evidence>
<keyword evidence="3" id="KW-1185">Reference proteome</keyword>
<gene>
    <name evidence="2" type="ordered locus">Htur_1950</name>
</gene>
<dbReference type="EMBL" id="CP001860">
    <property type="protein sequence ID" value="ADB60835.1"/>
    <property type="molecule type" value="Genomic_DNA"/>
</dbReference>
<dbReference type="KEGG" id="htu:Htur_1950"/>
<dbReference type="Proteomes" id="UP000001903">
    <property type="component" value="Chromosome"/>
</dbReference>
<dbReference type="AlphaFoldDB" id="D2RSQ9"/>
<dbReference type="eggNOG" id="arCOG08980">
    <property type="taxonomic scope" value="Archaea"/>
</dbReference>
<evidence type="ECO:0000313" key="3">
    <source>
        <dbReference type="Proteomes" id="UP000001903"/>
    </source>
</evidence>
<reference evidence="2 3" key="1">
    <citation type="journal article" date="2010" name="Stand. Genomic Sci.">
        <title>Complete genome sequence of Haloterrigena turkmenica type strain (4k).</title>
        <authorList>
            <person name="Saunders E."/>
            <person name="Tindall B.J."/>
            <person name="Fahnrich R."/>
            <person name="Lapidus A."/>
            <person name="Copeland A."/>
            <person name="Del Rio T.G."/>
            <person name="Lucas S."/>
            <person name="Chen F."/>
            <person name="Tice H."/>
            <person name="Cheng J.F."/>
            <person name="Han C."/>
            <person name="Detter J.C."/>
            <person name="Bruce D."/>
            <person name="Goodwin L."/>
            <person name="Chain P."/>
            <person name="Pitluck S."/>
            <person name="Pati A."/>
            <person name="Ivanova N."/>
            <person name="Mavromatis K."/>
            <person name="Chen A."/>
            <person name="Palaniappan K."/>
            <person name="Land M."/>
            <person name="Hauser L."/>
            <person name="Chang Y.J."/>
            <person name="Jeffries C.D."/>
            <person name="Brettin T."/>
            <person name="Rohde M."/>
            <person name="Goker M."/>
            <person name="Bristow J."/>
            <person name="Eisen J.A."/>
            <person name="Markowitz V."/>
            <person name="Hugenholtz P."/>
            <person name="Klenk H.P."/>
            <person name="Kyrpides N.C."/>
        </authorList>
    </citation>
    <scope>NUCLEOTIDE SEQUENCE [LARGE SCALE GENOMIC DNA]</scope>
    <source>
        <strain evidence="3">ATCC 51198 / DSM 5511 / JCM 9101 / NCIMB 13204 / VKM B-1734 / 4k</strain>
    </source>
</reference>
<accession>D2RSQ9</accession>
<proteinExistence type="predicted"/>
<organism evidence="2 3">
    <name type="scientific">Haloterrigena turkmenica (strain ATCC 51198 / DSM 5511 / JCM 9101 / NCIMB 13204 / VKM B-1734 / 4k)</name>
    <name type="common">Halococcus turkmenicus</name>
    <dbReference type="NCBI Taxonomy" id="543526"/>
    <lineage>
        <taxon>Archaea</taxon>
        <taxon>Methanobacteriati</taxon>
        <taxon>Methanobacteriota</taxon>
        <taxon>Stenosarchaea group</taxon>
        <taxon>Halobacteria</taxon>
        <taxon>Halobacteriales</taxon>
        <taxon>Natrialbaceae</taxon>
        <taxon>Haloterrigena</taxon>
    </lineage>
</organism>
<sequence>MGEDTQASDGHGSDLTTIHFQRAYDWSATPPSIATVTALGTVTGIDPTELAIELETTLYDHVDPDALDGLVRDQKPEQVTVSFTFDRYRILFEGDELTVRSHDR</sequence>
<feature type="domain" description="Halobacterial output" evidence="1">
    <location>
        <begin position="28"/>
        <end position="95"/>
    </location>
</feature>
<dbReference type="RefSeq" id="WP_012943124.1">
    <property type="nucleotide sequence ID" value="NC_013743.1"/>
</dbReference>
<name>D2RSQ9_HALTV</name>
<dbReference type="HOGENOM" id="CLU_159738_2_0_2"/>
<evidence type="ECO:0000313" key="2">
    <source>
        <dbReference type="EMBL" id="ADB60835.1"/>
    </source>
</evidence>
<dbReference type="GeneID" id="8742549"/>
<dbReference type="InterPro" id="IPR040624">
    <property type="entry name" value="HalOD1"/>
</dbReference>